<dbReference type="AlphaFoldDB" id="A0AAV4FCE6"/>
<sequence length="125" mass="13421">MRPHLVDSGTFISPVDGVSTRSGLSQVVVTSGTSNFDKKSPHLSLVASGSNHVFTFETHTPKISLSSSRVDRRSVIDPYSVRPTLLSPPPLPSFRSERRTRVISCLVGVGALVLLLVLVVILATI</sequence>
<keyword evidence="1" id="KW-0472">Membrane</keyword>
<gene>
    <name evidence="2" type="ORF">ElyMa_002079600</name>
</gene>
<comment type="caution">
    <text evidence="2">The sequence shown here is derived from an EMBL/GenBank/DDBJ whole genome shotgun (WGS) entry which is preliminary data.</text>
</comment>
<feature type="transmembrane region" description="Helical" evidence="1">
    <location>
        <begin position="102"/>
        <end position="123"/>
    </location>
</feature>
<reference evidence="2 3" key="1">
    <citation type="journal article" date="2021" name="Elife">
        <title>Chloroplast acquisition without the gene transfer in kleptoplastic sea slugs, Plakobranchus ocellatus.</title>
        <authorList>
            <person name="Maeda T."/>
            <person name="Takahashi S."/>
            <person name="Yoshida T."/>
            <person name="Shimamura S."/>
            <person name="Takaki Y."/>
            <person name="Nagai Y."/>
            <person name="Toyoda A."/>
            <person name="Suzuki Y."/>
            <person name="Arimoto A."/>
            <person name="Ishii H."/>
            <person name="Satoh N."/>
            <person name="Nishiyama T."/>
            <person name="Hasebe M."/>
            <person name="Maruyama T."/>
            <person name="Minagawa J."/>
            <person name="Obokata J."/>
            <person name="Shigenobu S."/>
        </authorList>
    </citation>
    <scope>NUCLEOTIDE SEQUENCE [LARGE SCALE GENOMIC DNA]</scope>
</reference>
<dbReference type="Proteomes" id="UP000762676">
    <property type="component" value="Unassembled WGS sequence"/>
</dbReference>
<evidence type="ECO:0000256" key="1">
    <source>
        <dbReference type="SAM" id="Phobius"/>
    </source>
</evidence>
<keyword evidence="3" id="KW-1185">Reference proteome</keyword>
<evidence type="ECO:0000313" key="3">
    <source>
        <dbReference type="Proteomes" id="UP000762676"/>
    </source>
</evidence>
<protein>
    <submittedName>
        <fullName evidence="2">Uncharacterized protein</fullName>
    </submittedName>
</protein>
<organism evidence="2 3">
    <name type="scientific">Elysia marginata</name>
    <dbReference type="NCBI Taxonomy" id="1093978"/>
    <lineage>
        <taxon>Eukaryota</taxon>
        <taxon>Metazoa</taxon>
        <taxon>Spiralia</taxon>
        <taxon>Lophotrochozoa</taxon>
        <taxon>Mollusca</taxon>
        <taxon>Gastropoda</taxon>
        <taxon>Heterobranchia</taxon>
        <taxon>Euthyneura</taxon>
        <taxon>Panpulmonata</taxon>
        <taxon>Sacoglossa</taxon>
        <taxon>Placobranchoidea</taxon>
        <taxon>Plakobranchidae</taxon>
        <taxon>Elysia</taxon>
    </lineage>
</organism>
<evidence type="ECO:0000313" key="2">
    <source>
        <dbReference type="EMBL" id="GFR70711.1"/>
    </source>
</evidence>
<accession>A0AAV4FCE6</accession>
<dbReference type="EMBL" id="BMAT01004228">
    <property type="protein sequence ID" value="GFR70711.1"/>
    <property type="molecule type" value="Genomic_DNA"/>
</dbReference>
<keyword evidence="1" id="KW-1133">Transmembrane helix</keyword>
<name>A0AAV4FCE6_9GAST</name>
<keyword evidence="1" id="KW-0812">Transmembrane</keyword>
<proteinExistence type="predicted"/>